<dbReference type="Gene3D" id="1.20.5.170">
    <property type="match status" value="1"/>
</dbReference>
<dbReference type="EMBL" id="SPUK01000019">
    <property type="protein sequence ID" value="TQV91508.1"/>
    <property type="molecule type" value="Genomic_DNA"/>
</dbReference>
<organism evidence="2 3">
    <name type="scientific">Cordyceps javanica</name>
    <dbReference type="NCBI Taxonomy" id="43265"/>
    <lineage>
        <taxon>Eukaryota</taxon>
        <taxon>Fungi</taxon>
        <taxon>Dikarya</taxon>
        <taxon>Ascomycota</taxon>
        <taxon>Pezizomycotina</taxon>
        <taxon>Sordariomycetes</taxon>
        <taxon>Hypocreomycetidae</taxon>
        <taxon>Hypocreales</taxon>
        <taxon>Cordycipitaceae</taxon>
        <taxon>Cordyceps</taxon>
    </lineage>
</organism>
<dbReference type="Proteomes" id="UP000315783">
    <property type="component" value="Unassembled WGS sequence"/>
</dbReference>
<dbReference type="STRING" id="43265.A0A545UPW8"/>
<dbReference type="SUPFAM" id="SSF57959">
    <property type="entry name" value="Leucine zipper domain"/>
    <property type="match status" value="1"/>
</dbReference>
<feature type="compositionally biased region" description="Polar residues" evidence="1">
    <location>
        <begin position="298"/>
        <end position="309"/>
    </location>
</feature>
<evidence type="ECO:0000313" key="2">
    <source>
        <dbReference type="EMBL" id="TQV91508.1"/>
    </source>
</evidence>
<dbReference type="PANTHER" id="PTHR37012:SF2">
    <property type="entry name" value="BZIP DOMAIN-CONTAINING PROTEIN-RELATED"/>
    <property type="match status" value="1"/>
</dbReference>
<feature type="region of interest" description="Disordered" evidence="1">
    <location>
        <begin position="1"/>
        <end position="87"/>
    </location>
</feature>
<dbReference type="InterPro" id="IPR046347">
    <property type="entry name" value="bZIP_sf"/>
</dbReference>
<feature type="compositionally biased region" description="Low complexity" evidence="1">
    <location>
        <begin position="280"/>
        <end position="295"/>
    </location>
</feature>
<feature type="region of interest" description="Disordered" evidence="1">
    <location>
        <begin position="154"/>
        <end position="209"/>
    </location>
</feature>
<feature type="region of interest" description="Disordered" evidence="1">
    <location>
        <begin position="273"/>
        <end position="339"/>
    </location>
</feature>
<protein>
    <submittedName>
        <fullName evidence="2">BZIP transcription factor</fullName>
    </submittedName>
</protein>
<name>A0A545UPW8_9HYPO</name>
<feature type="compositionally biased region" description="Low complexity" evidence="1">
    <location>
        <begin position="154"/>
        <end position="164"/>
    </location>
</feature>
<sequence>MVRQAAAGGDGHRQQSKPLDESDAAAPTPTGTVRDDEDAPSGADAGSAGKKRKLAASGRGVANLTPEQLAKKRANDREAQRAIRERTKNQIQTLERRIEELTGLQPYQELQAAIDAKVAAERENAEIRQQLTTIIGMLRPLIGQLPENTFAGAAAGAGAAAQQQPKSNSTAEPDRRTHSPPAGGQPTPTSTSGGVSGSDIANGQHHAAQRLSDLDQQREQLRHGLDMGPERLGLGFLLDARHQVSRIHGAAAPATGDSPLTYRYPAFYTQQHASGADNVSPGASTTASTTSRAPPQWQPGSASSYNNAFPSGYPYRRPHVPAATTGDYDDDDHYNDEDAGSNADEAIEVAGSGAGAGGTTTTIPRYAAPVRTTPPTCPLDALLLDFLQERRQRTAEGQPAHEVLGPRYPSVSSLLNPAHSARAHPLSRVFTDILAKFPDISGLPERVAVLYVMFLIMRWQVAPTRANYERLPVWARPLRAQLRDPPHPAWIDHLPFPRMRAVLVREHASGAYPFDHFFIPYTTTLTLSWPYRDTDTLLQSPHAEELMINPVFERHLRNLDNWKLGGAFARAFPGLADTGNVPEAELAAARAAATTTTTTTTTTRADESQSQSPAV</sequence>
<proteinExistence type="predicted"/>
<dbReference type="Pfam" id="PF11905">
    <property type="entry name" value="DUF3425"/>
    <property type="match status" value="1"/>
</dbReference>
<dbReference type="CDD" id="cd14688">
    <property type="entry name" value="bZIP_YAP"/>
    <property type="match status" value="1"/>
</dbReference>
<feature type="compositionally biased region" description="Acidic residues" evidence="1">
    <location>
        <begin position="327"/>
        <end position="339"/>
    </location>
</feature>
<gene>
    <name evidence="2" type="ORF">IF1G_10007</name>
</gene>
<feature type="compositionally biased region" description="Basic and acidic residues" evidence="1">
    <location>
        <begin position="69"/>
        <end position="87"/>
    </location>
</feature>
<evidence type="ECO:0000313" key="3">
    <source>
        <dbReference type="Proteomes" id="UP000315783"/>
    </source>
</evidence>
<feature type="compositionally biased region" description="Low complexity" evidence="1">
    <location>
        <begin position="179"/>
        <end position="193"/>
    </location>
</feature>
<dbReference type="OrthoDB" id="4161589at2759"/>
<feature type="compositionally biased region" description="Low complexity" evidence="1">
    <location>
        <begin position="590"/>
        <end position="603"/>
    </location>
</feature>
<dbReference type="AlphaFoldDB" id="A0A545UPW8"/>
<reference evidence="2 3" key="1">
    <citation type="journal article" date="2019" name="Appl. Microbiol. Biotechnol.">
        <title>Genome sequence of Isaria javanica and comparative genome analysis insights into family S53 peptidase evolution in fungal entomopathogens.</title>
        <authorList>
            <person name="Lin R."/>
            <person name="Zhang X."/>
            <person name="Xin B."/>
            <person name="Zou M."/>
            <person name="Gao Y."/>
            <person name="Qin F."/>
            <person name="Hu Q."/>
            <person name="Xie B."/>
            <person name="Cheng X."/>
        </authorList>
    </citation>
    <scope>NUCLEOTIDE SEQUENCE [LARGE SCALE GENOMIC DNA]</scope>
    <source>
        <strain evidence="2 3">IJ1G</strain>
    </source>
</reference>
<feature type="region of interest" description="Disordered" evidence="1">
    <location>
        <begin position="590"/>
        <end position="615"/>
    </location>
</feature>
<evidence type="ECO:0000256" key="1">
    <source>
        <dbReference type="SAM" id="MobiDB-lite"/>
    </source>
</evidence>
<dbReference type="GO" id="GO:0003700">
    <property type="term" value="F:DNA-binding transcription factor activity"/>
    <property type="evidence" value="ECO:0007669"/>
    <property type="project" value="InterPro"/>
</dbReference>
<dbReference type="InterPro" id="IPR021833">
    <property type="entry name" value="DUF3425"/>
</dbReference>
<keyword evidence="3" id="KW-1185">Reference proteome</keyword>
<comment type="caution">
    <text evidence="2">The sequence shown here is derived from an EMBL/GenBank/DDBJ whole genome shotgun (WGS) entry which is preliminary data.</text>
</comment>
<accession>A0A545UPW8</accession>
<dbReference type="PANTHER" id="PTHR37012">
    <property type="entry name" value="B-ZIP TRANSCRIPTION FACTOR (EUROFUNG)-RELATED"/>
    <property type="match status" value="1"/>
</dbReference>